<evidence type="ECO:0000256" key="3">
    <source>
        <dbReference type="ARBA" id="ARBA00012922"/>
    </source>
</evidence>
<dbReference type="EMBL" id="WHVB01000055">
    <property type="protein sequence ID" value="KAF8464552.1"/>
    <property type="molecule type" value="Genomic_DNA"/>
</dbReference>
<feature type="active site" description="Acyl-ester intermediate" evidence="5">
    <location>
        <position position="216"/>
    </location>
</feature>
<dbReference type="InterPro" id="IPR020556">
    <property type="entry name" value="Amidase_CS"/>
</dbReference>
<dbReference type="AlphaFoldDB" id="A0A9P5JVX6"/>
<feature type="binding site" evidence="6">
    <location>
        <position position="166"/>
    </location>
    <ligand>
        <name>substrate</name>
    </ligand>
</feature>
<evidence type="ECO:0000313" key="8">
    <source>
        <dbReference type="EMBL" id="KAF8464552.1"/>
    </source>
</evidence>
<dbReference type="EC" id="3.5.1.4" evidence="3"/>
<dbReference type="PIRSF" id="PIRSF001221">
    <property type="entry name" value="Amidase_fungi"/>
    <property type="match status" value="1"/>
</dbReference>
<evidence type="ECO:0000313" key="9">
    <source>
        <dbReference type="Proteomes" id="UP000759537"/>
    </source>
</evidence>
<dbReference type="SUPFAM" id="SSF75304">
    <property type="entry name" value="Amidase signature (AS) enzymes"/>
    <property type="match status" value="1"/>
</dbReference>
<dbReference type="OrthoDB" id="6428749at2759"/>
<comment type="caution">
    <text evidence="8">The sequence shown here is derived from an EMBL/GenBank/DDBJ whole genome shotgun (WGS) entry which is preliminary data.</text>
</comment>
<feature type="active site" description="Charge relay system" evidence="5">
    <location>
        <position position="192"/>
    </location>
</feature>
<dbReference type="Gene3D" id="3.90.1300.10">
    <property type="entry name" value="Amidase signature (AS) domain"/>
    <property type="match status" value="1"/>
</dbReference>
<evidence type="ECO:0000259" key="7">
    <source>
        <dbReference type="Pfam" id="PF01425"/>
    </source>
</evidence>
<evidence type="ECO:0000256" key="2">
    <source>
        <dbReference type="ARBA" id="ARBA00009199"/>
    </source>
</evidence>
<protein>
    <recommendedName>
        <fullName evidence="3">amidase</fullName>
        <ecNumber evidence="3">3.5.1.4</ecNumber>
    </recommendedName>
</protein>
<sequence>MWFFTSPRNPYRETIEAKRSRRAAALEHAPAFSAEKHQKYLDVTASQIVENIEDGTWTASAVLEAYVARAAQAHQVMNCLTEVFFEEAKEDALKLDAEFAATGRLKGPLHGVPISVKDQFDVKGFDSTIGYTQWANKPAERDAAIVSMLRAAGAIIITKTNIPQTLLAFESVNPLWGRTCNPWSAAHTAGGSSGGEGALLAADGAALGLGSDVGGSIRIPSGYCGIFGLKPGHGRVPYAGAVGPNPGFEAVRAVAGPMGRSVADLERMARLLFGERDASRQDYFPAPVPYRDVTLPKRLRFGYYLNGLMCMWRGEKFIDGAVKGSPACHRAVLETVEALRKEGHECIQIEPPDSAQALRCFAGITSADGYKKLTEHLGPDKKESALFLVTLGPRLPGFVRSFASWVIRNFVGDPIFASFLAQSHHKSIHQYYNCVADKIAFEKRTRTSLWDAAGPDNLPLDAVLAPVQAVPALPHGGCDRLAPIACATLMYNVVDSPVGVVPVTRVDAARDGLSDEWRAAPGNGSKILEGELYGPKGAYNAQAMEGLPVGVQVVGQPWEEEKVLAIMHVIDAALGPRGFGPGSWGPSKLV</sequence>
<accession>A0A9P5JVX6</accession>
<evidence type="ECO:0000256" key="5">
    <source>
        <dbReference type="PIRSR" id="PIRSR001221-1"/>
    </source>
</evidence>
<reference evidence="8" key="1">
    <citation type="submission" date="2019-10" db="EMBL/GenBank/DDBJ databases">
        <authorList>
            <consortium name="DOE Joint Genome Institute"/>
            <person name="Kuo A."/>
            <person name="Miyauchi S."/>
            <person name="Kiss E."/>
            <person name="Drula E."/>
            <person name="Kohler A."/>
            <person name="Sanchez-Garcia M."/>
            <person name="Andreopoulos B."/>
            <person name="Barry K.W."/>
            <person name="Bonito G."/>
            <person name="Buee M."/>
            <person name="Carver A."/>
            <person name="Chen C."/>
            <person name="Cichocki N."/>
            <person name="Clum A."/>
            <person name="Culley D."/>
            <person name="Crous P.W."/>
            <person name="Fauchery L."/>
            <person name="Girlanda M."/>
            <person name="Hayes R."/>
            <person name="Keri Z."/>
            <person name="LaButti K."/>
            <person name="Lipzen A."/>
            <person name="Lombard V."/>
            <person name="Magnuson J."/>
            <person name="Maillard F."/>
            <person name="Morin E."/>
            <person name="Murat C."/>
            <person name="Nolan M."/>
            <person name="Ohm R."/>
            <person name="Pangilinan J."/>
            <person name="Pereira M."/>
            <person name="Perotto S."/>
            <person name="Peter M."/>
            <person name="Riley R."/>
            <person name="Sitrit Y."/>
            <person name="Stielow B."/>
            <person name="Szollosi G."/>
            <person name="Zifcakova L."/>
            <person name="Stursova M."/>
            <person name="Spatafora J.W."/>
            <person name="Tedersoo L."/>
            <person name="Vaario L.-M."/>
            <person name="Yamada A."/>
            <person name="Yan M."/>
            <person name="Wang P."/>
            <person name="Xu J."/>
            <person name="Bruns T."/>
            <person name="Baldrian P."/>
            <person name="Vilgalys R."/>
            <person name="Henrissat B."/>
            <person name="Grigoriev I.V."/>
            <person name="Hibbett D."/>
            <person name="Nagy L.G."/>
            <person name="Martin F.M."/>
        </authorList>
    </citation>
    <scope>NUCLEOTIDE SEQUENCE</scope>
    <source>
        <strain evidence="8">Prilba</strain>
    </source>
</reference>
<proteinExistence type="inferred from homology"/>
<feature type="binding site" evidence="6">
    <location>
        <begin position="213"/>
        <end position="216"/>
    </location>
    <ligand>
        <name>substrate</name>
    </ligand>
</feature>
<dbReference type="FunFam" id="3.90.1300.10:FF:000003">
    <property type="entry name" value="Amidase signature enzyme"/>
    <property type="match status" value="1"/>
</dbReference>
<comment type="similarity">
    <text evidence="2">Belongs to the amidase family.</text>
</comment>
<keyword evidence="9" id="KW-1185">Reference proteome</keyword>
<reference evidence="8" key="2">
    <citation type="journal article" date="2020" name="Nat. Commun.">
        <title>Large-scale genome sequencing of mycorrhizal fungi provides insights into the early evolution of symbiotic traits.</title>
        <authorList>
            <person name="Miyauchi S."/>
            <person name="Kiss E."/>
            <person name="Kuo A."/>
            <person name="Drula E."/>
            <person name="Kohler A."/>
            <person name="Sanchez-Garcia M."/>
            <person name="Morin E."/>
            <person name="Andreopoulos B."/>
            <person name="Barry K.W."/>
            <person name="Bonito G."/>
            <person name="Buee M."/>
            <person name="Carver A."/>
            <person name="Chen C."/>
            <person name="Cichocki N."/>
            <person name="Clum A."/>
            <person name="Culley D."/>
            <person name="Crous P.W."/>
            <person name="Fauchery L."/>
            <person name="Girlanda M."/>
            <person name="Hayes R.D."/>
            <person name="Keri Z."/>
            <person name="LaButti K."/>
            <person name="Lipzen A."/>
            <person name="Lombard V."/>
            <person name="Magnuson J."/>
            <person name="Maillard F."/>
            <person name="Murat C."/>
            <person name="Nolan M."/>
            <person name="Ohm R.A."/>
            <person name="Pangilinan J."/>
            <person name="Pereira M.F."/>
            <person name="Perotto S."/>
            <person name="Peter M."/>
            <person name="Pfister S."/>
            <person name="Riley R."/>
            <person name="Sitrit Y."/>
            <person name="Stielow J.B."/>
            <person name="Szollosi G."/>
            <person name="Zifcakova L."/>
            <person name="Stursova M."/>
            <person name="Spatafora J.W."/>
            <person name="Tedersoo L."/>
            <person name="Vaario L.M."/>
            <person name="Yamada A."/>
            <person name="Yan M."/>
            <person name="Wang P."/>
            <person name="Xu J."/>
            <person name="Bruns T."/>
            <person name="Baldrian P."/>
            <person name="Vilgalys R."/>
            <person name="Dunand C."/>
            <person name="Henrissat B."/>
            <person name="Grigoriev I.V."/>
            <person name="Hibbett D."/>
            <person name="Nagy L.G."/>
            <person name="Martin F.M."/>
        </authorList>
    </citation>
    <scope>NUCLEOTIDE SEQUENCE</scope>
    <source>
        <strain evidence="8">Prilba</strain>
    </source>
</reference>
<dbReference type="PANTHER" id="PTHR46072:SF11">
    <property type="entry name" value="AMIDASE-RELATED"/>
    <property type="match status" value="1"/>
</dbReference>
<comment type="catalytic activity">
    <reaction evidence="1">
        <text>a monocarboxylic acid amide + H2O = a monocarboxylate + NH4(+)</text>
        <dbReference type="Rhea" id="RHEA:12020"/>
        <dbReference type="ChEBI" id="CHEBI:15377"/>
        <dbReference type="ChEBI" id="CHEBI:28938"/>
        <dbReference type="ChEBI" id="CHEBI:35757"/>
        <dbReference type="ChEBI" id="CHEBI:83628"/>
        <dbReference type="EC" id="3.5.1.4"/>
    </reaction>
</comment>
<gene>
    <name evidence="8" type="ORF">DFH94DRAFT_824980</name>
</gene>
<feature type="active site" description="Charge relay system" evidence="5">
    <location>
        <position position="117"/>
    </location>
</feature>
<dbReference type="PROSITE" id="PS00571">
    <property type="entry name" value="AMIDASES"/>
    <property type="match status" value="1"/>
</dbReference>
<name>A0A9P5JVX6_9AGAM</name>
<dbReference type="Pfam" id="PF01425">
    <property type="entry name" value="Amidase"/>
    <property type="match status" value="1"/>
</dbReference>
<evidence type="ECO:0000256" key="1">
    <source>
        <dbReference type="ARBA" id="ARBA00001311"/>
    </source>
</evidence>
<organism evidence="8 9">
    <name type="scientific">Russula ochroleuca</name>
    <dbReference type="NCBI Taxonomy" id="152965"/>
    <lineage>
        <taxon>Eukaryota</taxon>
        <taxon>Fungi</taxon>
        <taxon>Dikarya</taxon>
        <taxon>Basidiomycota</taxon>
        <taxon>Agaricomycotina</taxon>
        <taxon>Agaricomycetes</taxon>
        <taxon>Russulales</taxon>
        <taxon>Russulaceae</taxon>
        <taxon>Russula</taxon>
    </lineage>
</organism>
<dbReference type="Proteomes" id="UP000759537">
    <property type="component" value="Unassembled WGS sequence"/>
</dbReference>
<dbReference type="InterPro" id="IPR036928">
    <property type="entry name" value="AS_sf"/>
</dbReference>
<feature type="binding site" evidence="6">
    <location>
        <position position="192"/>
    </location>
    <ligand>
        <name>substrate</name>
    </ligand>
</feature>
<feature type="domain" description="Amidase" evidence="7">
    <location>
        <begin position="62"/>
        <end position="564"/>
    </location>
</feature>
<evidence type="ECO:0000256" key="6">
    <source>
        <dbReference type="PIRSR" id="PIRSR001221-2"/>
    </source>
</evidence>
<evidence type="ECO:0000256" key="4">
    <source>
        <dbReference type="ARBA" id="ARBA00022801"/>
    </source>
</evidence>
<keyword evidence="4" id="KW-0378">Hydrolase</keyword>
<dbReference type="GO" id="GO:0004040">
    <property type="term" value="F:amidase activity"/>
    <property type="evidence" value="ECO:0007669"/>
    <property type="project" value="UniProtKB-EC"/>
</dbReference>
<dbReference type="PANTHER" id="PTHR46072">
    <property type="entry name" value="AMIDASE-RELATED-RELATED"/>
    <property type="match status" value="1"/>
</dbReference>
<dbReference type="InterPro" id="IPR023631">
    <property type="entry name" value="Amidase_dom"/>
</dbReference>